<sequence length="78" mass="9176">MHPCASNANSIIFFAVIPRATFLVKFYNYNSNQEFRVIILIERCIRMFSVMTAIYWGSFRFKTVYRTMRLGYTESNGA</sequence>
<keyword evidence="1" id="KW-1133">Transmembrane helix</keyword>
<evidence type="ECO:0000313" key="3">
    <source>
        <dbReference type="Proteomes" id="UP000053825"/>
    </source>
</evidence>
<dbReference type="AlphaFoldDB" id="A0A0L7QLV3"/>
<proteinExistence type="predicted"/>
<accession>A0A0L7QLV3</accession>
<dbReference type="Proteomes" id="UP000053825">
    <property type="component" value="Unassembled WGS sequence"/>
</dbReference>
<evidence type="ECO:0000313" key="2">
    <source>
        <dbReference type="EMBL" id="KOC59590.1"/>
    </source>
</evidence>
<gene>
    <name evidence="2" type="ORF">WH47_11332</name>
</gene>
<evidence type="ECO:0000256" key="1">
    <source>
        <dbReference type="SAM" id="Phobius"/>
    </source>
</evidence>
<name>A0A0L7QLV3_9HYME</name>
<keyword evidence="3" id="KW-1185">Reference proteome</keyword>
<feature type="transmembrane region" description="Helical" evidence="1">
    <location>
        <begin position="35"/>
        <end position="59"/>
    </location>
</feature>
<reference evidence="2 3" key="1">
    <citation type="submission" date="2015-07" db="EMBL/GenBank/DDBJ databases">
        <title>The genome of Habropoda laboriosa.</title>
        <authorList>
            <person name="Pan H."/>
            <person name="Kapheim K."/>
        </authorList>
    </citation>
    <scope>NUCLEOTIDE SEQUENCE [LARGE SCALE GENOMIC DNA]</scope>
    <source>
        <strain evidence="2">0110345459</strain>
    </source>
</reference>
<protein>
    <submittedName>
        <fullName evidence="2">Uncharacterized protein</fullName>
    </submittedName>
</protein>
<dbReference type="EMBL" id="KQ414905">
    <property type="protein sequence ID" value="KOC59590.1"/>
    <property type="molecule type" value="Genomic_DNA"/>
</dbReference>
<organism evidence="2 3">
    <name type="scientific">Habropoda laboriosa</name>
    <dbReference type="NCBI Taxonomy" id="597456"/>
    <lineage>
        <taxon>Eukaryota</taxon>
        <taxon>Metazoa</taxon>
        <taxon>Ecdysozoa</taxon>
        <taxon>Arthropoda</taxon>
        <taxon>Hexapoda</taxon>
        <taxon>Insecta</taxon>
        <taxon>Pterygota</taxon>
        <taxon>Neoptera</taxon>
        <taxon>Endopterygota</taxon>
        <taxon>Hymenoptera</taxon>
        <taxon>Apocrita</taxon>
        <taxon>Aculeata</taxon>
        <taxon>Apoidea</taxon>
        <taxon>Anthophila</taxon>
        <taxon>Apidae</taxon>
        <taxon>Habropoda</taxon>
    </lineage>
</organism>
<keyword evidence="1" id="KW-0472">Membrane</keyword>
<keyword evidence="1" id="KW-0812">Transmembrane</keyword>